<sequence length="119" mass="13635">MEKETVNCEPSTVNCQLIFLSGSTAFWLNSLVDVKQVRGGVDQASVDKIWREAAWEVREGGITEDTEKALKALNINYIVVHNDQSAEFYHDFKNVEKFENTTNLVKFFEELGDLIYKVQ</sequence>
<dbReference type="Proteomes" id="UP000176666">
    <property type="component" value="Unassembled WGS sequence"/>
</dbReference>
<reference evidence="1 2" key="1">
    <citation type="journal article" date="2016" name="Nat. Commun.">
        <title>Thousands of microbial genomes shed light on interconnected biogeochemical processes in an aquifer system.</title>
        <authorList>
            <person name="Anantharaman K."/>
            <person name="Brown C.T."/>
            <person name="Hug L.A."/>
            <person name="Sharon I."/>
            <person name="Castelle C.J."/>
            <person name="Probst A.J."/>
            <person name="Thomas B.C."/>
            <person name="Singh A."/>
            <person name="Wilkins M.J."/>
            <person name="Karaoz U."/>
            <person name="Brodie E.L."/>
            <person name="Williams K.H."/>
            <person name="Hubbard S.S."/>
            <person name="Banfield J.F."/>
        </authorList>
    </citation>
    <scope>NUCLEOTIDE SEQUENCE [LARGE SCALE GENOMIC DNA]</scope>
</reference>
<proteinExistence type="predicted"/>
<gene>
    <name evidence="1" type="ORF">A3F02_01830</name>
</gene>
<dbReference type="AlphaFoldDB" id="A0A1F5GUS8"/>
<organism evidence="1 2">
    <name type="scientific">Candidatus Curtissbacteria bacterium RIFCSPHIGHO2_12_FULL_38_9b</name>
    <dbReference type="NCBI Taxonomy" id="1797720"/>
    <lineage>
        <taxon>Bacteria</taxon>
        <taxon>Candidatus Curtissiibacteriota</taxon>
    </lineage>
</organism>
<dbReference type="EMBL" id="MFBJ01000050">
    <property type="protein sequence ID" value="OGD95652.1"/>
    <property type="molecule type" value="Genomic_DNA"/>
</dbReference>
<evidence type="ECO:0000313" key="2">
    <source>
        <dbReference type="Proteomes" id="UP000176666"/>
    </source>
</evidence>
<evidence type="ECO:0000313" key="1">
    <source>
        <dbReference type="EMBL" id="OGD95652.1"/>
    </source>
</evidence>
<name>A0A1F5GUS8_9BACT</name>
<accession>A0A1F5GUS8</accession>
<comment type="caution">
    <text evidence="1">The sequence shown here is derived from an EMBL/GenBank/DDBJ whole genome shotgun (WGS) entry which is preliminary data.</text>
</comment>
<protein>
    <submittedName>
        <fullName evidence="1">Uncharacterized protein</fullName>
    </submittedName>
</protein>